<feature type="domain" description="Aspartate/ornithine carbamoyltransferase Asp/Orn-binding" evidence="8">
    <location>
        <begin position="149"/>
        <end position="295"/>
    </location>
</feature>
<comment type="catalytic activity">
    <reaction evidence="6 7">
        <text>carbamoyl phosphate + L-aspartate = N-carbamoyl-L-aspartate + phosphate + H(+)</text>
        <dbReference type="Rhea" id="RHEA:20013"/>
        <dbReference type="ChEBI" id="CHEBI:15378"/>
        <dbReference type="ChEBI" id="CHEBI:29991"/>
        <dbReference type="ChEBI" id="CHEBI:32814"/>
        <dbReference type="ChEBI" id="CHEBI:43474"/>
        <dbReference type="ChEBI" id="CHEBI:58228"/>
        <dbReference type="EC" id="2.1.3.2"/>
    </reaction>
</comment>
<evidence type="ECO:0000256" key="7">
    <source>
        <dbReference type="HAMAP-Rule" id="MF_00001"/>
    </source>
</evidence>
<evidence type="ECO:0000313" key="11">
    <source>
        <dbReference type="Proteomes" id="UP000216024"/>
    </source>
</evidence>
<evidence type="ECO:0000256" key="4">
    <source>
        <dbReference type="ARBA" id="ARBA00022975"/>
    </source>
</evidence>
<gene>
    <name evidence="7 10" type="primary">pyrB</name>
    <name evidence="10" type="ORF">CCE28_21220</name>
</gene>
<keyword evidence="3 7" id="KW-0808">Transferase</keyword>
<dbReference type="SUPFAM" id="SSF53671">
    <property type="entry name" value="Aspartate/ornithine carbamoyltransferase"/>
    <property type="match status" value="1"/>
</dbReference>
<dbReference type="OrthoDB" id="9774690at2"/>
<feature type="binding site" evidence="7">
    <location>
        <position position="222"/>
    </location>
    <ligand>
        <name>L-aspartate</name>
        <dbReference type="ChEBI" id="CHEBI:29991"/>
    </ligand>
</feature>
<keyword evidence="4 7" id="KW-0665">Pyrimidine biosynthesis</keyword>
<feature type="binding site" evidence="7">
    <location>
        <position position="261"/>
    </location>
    <ligand>
        <name>carbamoyl phosphate</name>
        <dbReference type="ChEBI" id="CHEBI:58228"/>
    </ligand>
</feature>
<name>A0A267MB70_9FIRM</name>
<comment type="caution">
    <text evidence="10">The sequence shown here is derived from an EMBL/GenBank/DDBJ whole genome shotgun (WGS) entry which is preliminary data.</text>
</comment>
<feature type="domain" description="Aspartate/ornithine carbamoyltransferase carbamoyl-P binding" evidence="9">
    <location>
        <begin position="4"/>
        <end position="141"/>
    </location>
</feature>
<feature type="binding site" evidence="7">
    <location>
        <position position="51"/>
    </location>
    <ligand>
        <name>carbamoyl phosphate</name>
        <dbReference type="ChEBI" id="CHEBI:58228"/>
    </ligand>
</feature>
<feature type="binding site" evidence="7">
    <location>
        <position position="132"/>
    </location>
    <ligand>
        <name>carbamoyl phosphate</name>
        <dbReference type="ChEBI" id="CHEBI:58228"/>
    </ligand>
</feature>
<dbReference type="Gene3D" id="3.40.50.1370">
    <property type="entry name" value="Aspartate/ornithine carbamoyltransferase"/>
    <property type="match status" value="2"/>
</dbReference>
<feature type="binding site" evidence="7">
    <location>
        <position position="262"/>
    </location>
    <ligand>
        <name>carbamoyl phosphate</name>
        <dbReference type="ChEBI" id="CHEBI:58228"/>
    </ligand>
</feature>
<dbReference type="GO" id="GO:0004070">
    <property type="term" value="F:aspartate carbamoyltransferase activity"/>
    <property type="evidence" value="ECO:0007669"/>
    <property type="project" value="UniProtKB-UniRule"/>
</dbReference>
<dbReference type="GO" id="GO:0006520">
    <property type="term" value="P:amino acid metabolic process"/>
    <property type="evidence" value="ECO:0007669"/>
    <property type="project" value="InterPro"/>
</dbReference>
<dbReference type="PANTHER" id="PTHR45753">
    <property type="entry name" value="ORNITHINE CARBAMOYLTRANSFERASE, MITOCHONDRIAL"/>
    <property type="match status" value="1"/>
</dbReference>
<evidence type="ECO:0000256" key="5">
    <source>
        <dbReference type="ARBA" id="ARBA00043884"/>
    </source>
</evidence>
<dbReference type="InterPro" id="IPR006132">
    <property type="entry name" value="Asp/Orn_carbamoyltranf_P-bd"/>
</dbReference>
<dbReference type="InterPro" id="IPR006131">
    <property type="entry name" value="Asp_carbamoyltransf_Asp/Orn-bd"/>
</dbReference>
<evidence type="ECO:0000256" key="2">
    <source>
        <dbReference type="ARBA" id="ARBA00008896"/>
    </source>
</evidence>
<keyword evidence="11" id="KW-1185">Reference proteome</keyword>
<dbReference type="PANTHER" id="PTHR45753:SF6">
    <property type="entry name" value="ASPARTATE CARBAMOYLTRANSFERASE"/>
    <property type="match status" value="1"/>
</dbReference>
<dbReference type="GO" id="GO:0006207">
    <property type="term" value="P:'de novo' pyrimidine nucleobase biosynthetic process"/>
    <property type="evidence" value="ECO:0007669"/>
    <property type="project" value="InterPro"/>
</dbReference>
<comment type="pathway">
    <text evidence="1 7">Pyrimidine metabolism; UMP biosynthesis via de novo pathway; (S)-dihydroorotate from bicarbonate: step 2/3.</text>
</comment>
<dbReference type="Pfam" id="PF00185">
    <property type="entry name" value="OTCace"/>
    <property type="match status" value="1"/>
</dbReference>
<accession>A0A267MB70</accession>
<dbReference type="GO" id="GO:0016597">
    <property type="term" value="F:amino acid binding"/>
    <property type="evidence" value="ECO:0007669"/>
    <property type="project" value="InterPro"/>
</dbReference>
<dbReference type="NCBIfam" id="NF002032">
    <property type="entry name" value="PRK00856.1"/>
    <property type="match status" value="1"/>
</dbReference>
<organism evidence="10 11">
    <name type="scientific">Anaeromicrobium sediminis</name>
    <dbReference type="NCBI Taxonomy" id="1478221"/>
    <lineage>
        <taxon>Bacteria</taxon>
        <taxon>Bacillati</taxon>
        <taxon>Bacillota</taxon>
        <taxon>Clostridia</taxon>
        <taxon>Peptostreptococcales</taxon>
        <taxon>Thermotaleaceae</taxon>
        <taxon>Anaeromicrobium</taxon>
    </lineage>
</organism>
<evidence type="ECO:0000256" key="6">
    <source>
        <dbReference type="ARBA" id="ARBA00048859"/>
    </source>
</evidence>
<dbReference type="PRINTS" id="PR00100">
    <property type="entry name" value="AOTCASE"/>
</dbReference>
<dbReference type="RefSeq" id="WP_095136182.1">
    <property type="nucleotide sequence ID" value="NZ_NIBG01000038.1"/>
</dbReference>
<dbReference type="GO" id="GO:0044205">
    <property type="term" value="P:'de novo' UMP biosynthetic process"/>
    <property type="evidence" value="ECO:0007669"/>
    <property type="project" value="UniProtKB-UniRule"/>
</dbReference>
<dbReference type="NCBIfam" id="TIGR00670">
    <property type="entry name" value="asp_carb_tr"/>
    <property type="match status" value="1"/>
</dbReference>
<dbReference type="PRINTS" id="PR00101">
    <property type="entry name" value="ATCASE"/>
</dbReference>
<feature type="binding site" evidence="7">
    <location>
        <position position="129"/>
    </location>
    <ligand>
        <name>carbamoyl phosphate</name>
        <dbReference type="ChEBI" id="CHEBI:58228"/>
    </ligand>
</feature>
<comment type="function">
    <text evidence="5 7">Catalyzes the condensation of carbamoyl phosphate and aspartate to form carbamoyl aspartate and inorganic phosphate, the committed step in the de novo pyrimidine nucleotide biosynthesis pathway.</text>
</comment>
<dbReference type="UniPathway" id="UPA00070">
    <property type="reaction ID" value="UER00116"/>
</dbReference>
<feature type="binding site" evidence="7">
    <location>
        <position position="101"/>
    </location>
    <ligand>
        <name>carbamoyl phosphate</name>
        <dbReference type="ChEBI" id="CHEBI:58228"/>
    </ligand>
</feature>
<proteinExistence type="inferred from homology"/>
<dbReference type="AlphaFoldDB" id="A0A267MB70"/>
<feature type="binding site" evidence="7">
    <location>
        <position position="80"/>
    </location>
    <ligand>
        <name>L-aspartate</name>
        <dbReference type="ChEBI" id="CHEBI:29991"/>
    </ligand>
</feature>
<feature type="binding site" evidence="7">
    <location>
        <position position="162"/>
    </location>
    <ligand>
        <name>L-aspartate</name>
        <dbReference type="ChEBI" id="CHEBI:29991"/>
    </ligand>
</feature>
<dbReference type="InterPro" id="IPR006130">
    <property type="entry name" value="Asp/Orn_carbamoylTrfase"/>
</dbReference>
<dbReference type="Pfam" id="PF02729">
    <property type="entry name" value="OTCace_N"/>
    <property type="match status" value="1"/>
</dbReference>
<evidence type="ECO:0000313" key="10">
    <source>
        <dbReference type="EMBL" id="PAB56168.1"/>
    </source>
</evidence>
<evidence type="ECO:0000256" key="3">
    <source>
        <dbReference type="ARBA" id="ARBA00022679"/>
    </source>
</evidence>
<dbReference type="InterPro" id="IPR002082">
    <property type="entry name" value="Asp_carbamoyltransf"/>
</dbReference>
<feature type="binding site" evidence="7">
    <location>
        <position position="52"/>
    </location>
    <ligand>
        <name>carbamoyl phosphate</name>
        <dbReference type="ChEBI" id="CHEBI:58228"/>
    </ligand>
</feature>
<dbReference type="PROSITE" id="PS00097">
    <property type="entry name" value="CARBAMOYLTRANSFERASE"/>
    <property type="match status" value="1"/>
</dbReference>
<dbReference type="FunFam" id="3.40.50.1370:FF:000002">
    <property type="entry name" value="Aspartate carbamoyltransferase 2"/>
    <property type="match status" value="1"/>
</dbReference>
<comment type="subunit">
    <text evidence="7">Heterododecamer (2C3:3R2) of six catalytic PyrB chains organized as two trimers (C3), and six regulatory PyrI chains organized as three dimers (R2).</text>
</comment>
<dbReference type="HAMAP" id="MF_00001">
    <property type="entry name" value="Asp_carb_tr"/>
    <property type="match status" value="1"/>
</dbReference>
<reference evidence="10 11" key="1">
    <citation type="submission" date="2017-06" db="EMBL/GenBank/DDBJ databases">
        <title>Draft genome sequence of anaerobic fermentative bacterium Anaeromicrobium sediminis DY2726D isolated from West Pacific Ocean sediments.</title>
        <authorList>
            <person name="Zeng X."/>
        </authorList>
    </citation>
    <scope>NUCLEOTIDE SEQUENCE [LARGE SCALE GENOMIC DNA]</scope>
    <source>
        <strain evidence="10 11">DY2726D</strain>
    </source>
</reference>
<dbReference type="Proteomes" id="UP000216024">
    <property type="component" value="Unassembled WGS sequence"/>
</dbReference>
<sequence length="303" mass="34754">MKYLIEPNDLTLNETERILSLAQSIMKEPRKFAQVCRGKLMANLFYEPSTRTRFSFEAAMLRLGGNVMNLSDISTSSHTKGESMEDTIKTISSYSDLIVMRHPKAGTPKKSIPHSFVPIINAGDGPNHHPTQTLTDLLTIKDIKGHISNQTVAFCGDLLYGRTVHSLVKALSRYDNIKFIFISPKELKIPDYIKEYLDENSYVETQSLEAVMDQIDVLYVTRVQGERFENIEEYNRLKDIYIIDPKKLENAKEDMIIMHPLPRVNEIDTRVDEDKRAVYFNQVRYGMYVRMALIADFVGDEAC</sequence>
<dbReference type="EC" id="2.1.3.2" evidence="7"/>
<evidence type="ECO:0000259" key="8">
    <source>
        <dbReference type="Pfam" id="PF00185"/>
    </source>
</evidence>
<evidence type="ECO:0000259" key="9">
    <source>
        <dbReference type="Pfam" id="PF02729"/>
    </source>
</evidence>
<protein>
    <recommendedName>
        <fullName evidence="7">Aspartate carbamoyltransferase</fullName>
        <ecNumber evidence="7">2.1.3.2</ecNumber>
    </recommendedName>
    <alternativeName>
        <fullName evidence="7">Aspartate transcarbamylase</fullName>
        <shortName evidence="7">ATCase</shortName>
    </alternativeName>
</protein>
<dbReference type="InterPro" id="IPR036901">
    <property type="entry name" value="Asp/Orn_carbamoylTrfase_sf"/>
</dbReference>
<comment type="similarity">
    <text evidence="2 7">Belongs to the aspartate/ornithine carbamoyltransferase superfamily. ATCase family.</text>
</comment>
<dbReference type="EMBL" id="NIBG01000038">
    <property type="protein sequence ID" value="PAB56168.1"/>
    <property type="molecule type" value="Genomic_DNA"/>
</dbReference>
<evidence type="ECO:0000256" key="1">
    <source>
        <dbReference type="ARBA" id="ARBA00004852"/>
    </source>
</evidence>